<evidence type="ECO:0000313" key="10">
    <source>
        <dbReference type="EMBL" id="MCY9607713.1"/>
    </source>
</evidence>
<proteinExistence type="inferred from homology"/>
<evidence type="ECO:0000259" key="9">
    <source>
        <dbReference type="PROSITE" id="PS50928"/>
    </source>
</evidence>
<dbReference type="EMBL" id="JAMDMM010000021">
    <property type="protein sequence ID" value="MCY9607713.1"/>
    <property type="molecule type" value="Genomic_DNA"/>
</dbReference>
<dbReference type="EMBL" id="CP041405">
    <property type="protein sequence ID" value="QDM44095.1"/>
    <property type="molecule type" value="Genomic_DNA"/>
</dbReference>
<keyword evidence="13" id="KW-1185">Reference proteome</keyword>
<evidence type="ECO:0000256" key="2">
    <source>
        <dbReference type="ARBA" id="ARBA00022448"/>
    </source>
</evidence>
<dbReference type="InterPro" id="IPR035906">
    <property type="entry name" value="MetI-like_sf"/>
</dbReference>
<comment type="subcellular location">
    <subcellularLocation>
        <location evidence="1 7">Cell membrane</location>
        <topology evidence="1 7">Multi-pass membrane protein</topology>
    </subcellularLocation>
</comment>
<evidence type="ECO:0000256" key="3">
    <source>
        <dbReference type="ARBA" id="ARBA00022475"/>
    </source>
</evidence>
<keyword evidence="3" id="KW-1003">Cell membrane</keyword>
<dbReference type="InterPro" id="IPR051393">
    <property type="entry name" value="ABC_transporter_permease"/>
</dbReference>
<organism evidence="11 12">
    <name type="scientific">Paenibacillus thiaminolyticus</name>
    <name type="common">Bacillus thiaminolyticus</name>
    <dbReference type="NCBI Taxonomy" id="49283"/>
    <lineage>
        <taxon>Bacteria</taxon>
        <taxon>Bacillati</taxon>
        <taxon>Bacillota</taxon>
        <taxon>Bacilli</taxon>
        <taxon>Bacillales</taxon>
        <taxon>Paenibacillaceae</taxon>
        <taxon>Paenibacillus</taxon>
    </lineage>
</organism>
<name>A0AAP9DTT0_PANTH</name>
<dbReference type="AlphaFoldDB" id="A0AAP9DTT0"/>
<keyword evidence="6 7" id="KW-0472">Membrane</keyword>
<feature type="transmembrane region" description="Helical" evidence="7">
    <location>
        <begin position="126"/>
        <end position="146"/>
    </location>
</feature>
<dbReference type="Proteomes" id="UP001209276">
    <property type="component" value="Unassembled WGS sequence"/>
</dbReference>
<evidence type="ECO:0000313" key="13">
    <source>
        <dbReference type="Proteomes" id="UP001209276"/>
    </source>
</evidence>
<evidence type="ECO:0000256" key="4">
    <source>
        <dbReference type="ARBA" id="ARBA00022692"/>
    </source>
</evidence>
<dbReference type="GO" id="GO:0055085">
    <property type="term" value="P:transmembrane transport"/>
    <property type="evidence" value="ECO:0007669"/>
    <property type="project" value="InterPro"/>
</dbReference>
<feature type="transmembrane region" description="Helical" evidence="7">
    <location>
        <begin position="93"/>
        <end position="114"/>
    </location>
</feature>
<sequence>MNAADIGGKTLRRSVQPERKARRRRRGRLVPILMVLPSFVAIAIFVYGFIGWSGYVSFTDWNTLARNLDFAGWKNYLFLFQDFRFQSDLRNTFVFTLLFIAVTISFGLLLAMLVDRKIRAESLFRNIFIFPMALSFIVTGVVWQWILNPSTGVNLILKAIGLTDVPKWYVSTGIIPGFRFGQIELGLPVALIAVVIATVWQLSGFAMAMYLAGLRGIPEEWKEAARVDGAGEWTIFRRILLPQLRPITVSLIIMLTHISLKIFDLIYAMTGPGAMFVTDMPGVYMFETTFRGNHYAQGAAISMVMLVLISLLIVPYLLSSMRKEEA</sequence>
<feature type="region of interest" description="Disordered" evidence="8">
    <location>
        <begin position="1"/>
        <end position="22"/>
    </location>
</feature>
<feature type="transmembrane region" description="Helical" evidence="7">
    <location>
        <begin position="247"/>
        <end position="270"/>
    </location>
</feature>
<dbReference type="GO" id="GO:0005886">
    <property type="term" value="C:plasma membrane"/>
    <property type="evidence" value="ECO:0007669"/>
    <property type="project" value="UniProtKB-SubCell"/>
</dbReference>
<evidence type="ECO:0000313" key="11">
    <source>
        <dbReference type="EMBL" id="QDM44095.1"/>
    </source>
</evidence>
<dbReference type="Gene3D" id="1.10.3720.10">
    <property type="entry name" value="MetI-like"/>
    <property type="match status" value="1"/>
</dbReference>
<dbReference type="PANTHER" id="PTHR30193:SF42">
    <property type="entry name" value="ABC TRANSPORTER PERMEASE PROTEIN"/>
    <property type="match status" value="1"/>
</dbReference>
<gene>
    <name evidence="11" type="ORF">FLT43_11800</name>
    <name evidence="10" type="ORF">M5W83_11210</name>
</gene>
<feature type="transmembrane region" description="Helical" evidence="7">
    <location>
        <begin position="29"/>
        <end position="50"/>
    </location>
</feature>
<feature type="transmembrane region" description="Helical" evidence="7">
    <location>
        <begin position="295"/>
        <end position="318"/>
    </location>
</feature>
<protein>
    <submittedName>
        <fullName evidence="11">Sugar ABC transporter permease</fullName>
    </submittedName>
</protein>
<feature type="transmembrane region" description="Helical" evidence="7">
    <location>
        <begin position="189"/>
        <end position="212"/>
    </location>
</feature>
<dbReference type="RefSeq" id="WP_087444729.1">
    <property type="nucleotide sequence ID" value="NZ_CABMNB010000047.1"/>
</dbReference>
<dbReference type="Proteomes" id="UP000315377">
    <property type="component" value="Chromosome"/>
</dbReference>
<dbReference type="SUPFAM" id="SSF161098">
    <property type="entry name" value="MetI-like"/>
    <property type="match status" value="1"/>
</dbReference>
<dbReference type="GeneID" id="76996651"/>
<keyword evidence="2 7" id="KW-0813">Transport</keyword>
<evidence type="ECO:0000256" key="5">
    <source>
        <dbReference type="ARBA" id="ARBA00022989"/>
    </source>
</evidence>
<dbReference type="InterPro" id="IPR000515">
    <property type="entry name" value="MetI-like"/>
</dbReference>
<evidence type="ECO:0000256" key="6">
    <source>
        <dbReference type="ARBA" id="ARBA00023136"/>
    </source>
</evidence>
<dbReference type="PANTHER" id="PTHR30193">
    <property type="entry name" value="ABC TRANSPORTER PERMEASE PROTEIN"/>
    <property type="match status" value="1"/>
</dbReference>
<evidence type="ECO:0000256" key="7">
    <source>
        <dbReference type="RuleBase" id="RU363032"/>
    </source>
</evidence>
<feature type="domain" description="ABC transmembrane type-1" evidence="9">
    <location>
        <begin position="89"/>
        <end position="318"/>
    </location>
</feature>
<reference evidence="11 12" key="1">
    <citation type="submission" date="2019-07" db="EMBL/GenBank/DDBJ databases">
        <title>Paenibacillus thiaminolyticus NRRL B-4156.</title>
        <authorList>
            <person name="Hehnly C."/>
            <person name="Zhang L."/>
        </authorList>
    </citation>
    <scope>NUCLEOTIDE SEQUENCE [LARGE SCALE GENOMIC DNA]</scope>
    <source>
        <strain evidence="11 12">NRRL B-4156</strain>
    </source>
</reference>
<reference evidence="10 13" key="2">
    <citation type="submission" date="2022-05" db="EMBL/GenBank/DDBJ databases">
        <title>Genome Sequencing of Bee-Associated Microbes.</title>
        <authorList>
            <person name="Dunlap C."/>
        </authorList>
    </citation>
    <scope>NUCLEOTIDE SEQUENCE [LARGE SCALE GENOMIC DNA]</scope>
    <source>
        <strain evidence="10 13">NRRL B-14613</strain>
    </source>
</reference>
<keyword evidence="4 7" id="KW-0812">Transmembrane</keyword>
<evidence type="ECO:0000256" key="1">
    <source>
        <dbReference type="ARBA" id="ARBA00004651"/>
    </source>
</evidence>
<dbReference type="Pfam" id="PF00528">
    <property type="entry name" value="BPD_transp_1"/>
    <property type="match status" value="1"/>
</dbReference>
<dbReference type="PROSITE" id="PS50928">
    <property type="entry name" value="ABC_TM1"/>
    <property type="match status" value="1"/>
</dbReference>
<dbReference type="CDD" id="cd06261">
    <property type="entry name" value="TM_PBP2"/>
    <property type="match status" value="1"/>
</dbReference>
<keyword evidence="5 7" id="KW-1133">Transmembrane helix</keyword>
<evidence type="ECO:0000256" key="8">
    <source>
        <dbReference type="SAM" id="MobiDB-lite"/>
    </source>
</evidence>
<comment type="similarity">
    <text evidence="7">Belongs to the binding-protein-dependent transport system permease family.</text>
</comment>
<accession>A0AAP9DTT0</accession>
<evidence type="ECO:0000313" key="12">
    <source>
        <dbReference type="Proteomes" id="UP000315377"/>
    </source>
</evidence>